<dbReference type="GO" id="GO:0016117">
    <property type="term" value="P:carotenoid biosynthetic process"/>
    <property type="evidence" value="ECO:0007669"/>
    <property type="project" value="InterPro"/>
</dbReference>
<evidence type="ECO:0000313" key="2">
    <source>
        <dbReference type="EMBL" id="WAW10264.1"/>
    </source>
</evidence>
<protein>
    <submittedName>
        <fullName evidence="2">Presqualene diphosphate synthase HpnD</fullName>
        <ecNumber evidence="2">2.5.1.103</ecNumber>
    </submittedName>
</protein>
<dbReference type="InterPro" id="IPR017828">
    <property type="entry name" value="SQ_synth_HpnD-like"/>
</dbReference>
<dbReference type="InterPro" id="IPR033904">
    <property type="entry name" value="Trans_IPPS_HH"/>
</dbReference>
<dbReference type="PROSITE" id="PS01045">
    <property type="entry name" value="SQUALEN_PHYTOEN_SYN_2"/>
    <property type="match status" value="1"/>
</dbReference>
<dbReference type="Pfam" id="PF00494">
    <property type="entry name" value="SQS_PSY"/>
    <property type="match status" value="1"/>
</dbReference>
<evidence type="ECO:0000313" key="3">
    <source>
        <dbReference type="Proteomes" id="UP001156215"/>
    </source>
</evidence>
<accession>A0A9E9LWR2</accession>
<dbReference type="EC" id="2.5.1.103" evidence="2"/>
<dbReference type="EMBL" id="CP098242">
    <property type="protein sequence ID" value="WAW10264.1"/>
    <property type="molecule type" value="Genomic_DNA"/>
</dbReference>
<proteinExistence type="predicted"/>
<dbReference type="SFLD" id="SFLDG01018">
    <property type="entry name" value="Squalene/Phytoene_Synthase_Lik"/>
    <property type="match status" value="1"/>
</dbReference>
<dbReference type="SUPFAM" id="SSF48576">
    <property type="entry name" value="Terpenoid synthases"/>
    <property type="match status" value="1"/>
</dbReference>
<sequence>MSPDAYCQKKAAESGSSFYTSFRFLSPERRRAITALYAYCREIDDVVDECEDMALAQELLTDWRHEIDAMLAGQPSHPVTVALYPHLPVYNIQGKHLHALIDGMQMDLNQRKYPDFEALSSYCWHVAGVVGLLAANIFGATQPQTMVYAEKLGLAFQLTNIIRDVGDDVRLGRIYLPEDEMAQFGVSTDDILNLKHTENFARYMAFMAKRAHAAYDEAFALLPREDRKAQKPGLIMAEIYRALLVKIEAGGFRVLEKRTSLSPLNKLWLAWKAYVRN</sequence>
<dbReference type="InterPro" id="IPR008949">
    <property type="entry name" value="Isoprenoid_synthase_dom_sf"/>
</dbReference>
<dbReference type="AlphaFoldDB" id="A0A9E9LWR2"/>
<dbReference type="GO" id="GO:0004311">
    <property type="term" value="F:geranylgeranyl diphosphate synthase activity"/>
    <property type="evidence" value="ECO:0007669"/>
    <property type="project" value="InterPro"/>
</dbReference>
<dbReference type="CDD" id="cd00683">
    <property type="entry name" value="Trans_IPPS_HH"/>
    <property type="match status" value="1"/>
</dbReference>
<dbReference type="KEGG" id="ovb:NB640_00940"/>
<keyword evidence="3" id="KW-1185">Reference proteome</keyword>
<dbReference type="InterPro" id="IPR044843">
    <property type="entry name" value="Trans_IPPS_bact-type"/>
</dbReference>
<gene>
    <name evidence="2" type="primary">hpnD</name>
    <name evidence="2" type="ORF">NB640_00940</name>
</gene>
<dbReference type="SFLD" id="SFLDS00005">
    <property type="entry name" value="Isoprenoid_Synthase_Type_I"/>
    <property type="match status" value="1"/>
</dbReference>
<organism evidence="2 3">
    <name type="scientific">Oxalobacter vibrioformis</name>
    <dbReference type="NCBI Taxonomy" id="933080"/>
    <lineage>
        <taxon>Bacteria</taxon>
        <taxon>Pseudomonadati</taxon>
        <taxon>Pseudomonadota</taxon>
        <taxon>Betaproteobacteria</taxon>
        <taxon>Burkholderiales</taxon>
        <taxon>Oxalobacteraceae</taxon>
        <taxon>Oxalobacter</taxon>
    </lineage>
</organism>
<evidence type="ECO:0000256" key="1">
    <source>
        <dbReference type="ARBA" id="ARBA00022679"/>
    </source>
</evidence>
<dbReference type="SFLD" id="SFLDG01212">
    <property type="entry name" value="Phytoene_synthase_like"/>
    <property type="match status" value="1"/>
</dbReference>
<dbReference type="Proteomes" id="UP001156215">
    <property type="component" value="Chromosome"/>
</dbReference>
<reference evidence="2" key="1">
    <citation type="journal article" date="2022" name="Front. Microbiol.">
        <title>New perspectives on an old grouping: The genomic and phenotypic variability of Oxalobacter formigenes and the implications for calcium oxalate stone prevention.</title>
        <authorList>
            <person name="Chmiel J.A."/>
            <person name="Carr C."/>
            <person name="Stuivenberg G.A."/>
            <person name="Venema R."/>
            <person name="Chanyi R.M."/>
            <person name="Al K.F."/>
            <person name="Giguere D."/>
            <person name="Say H."/>
            <person name="Akouris P.P."/>
            <person name="Dominguez Romero S.A."/>
            <person name="Kwong A."/>
            <person name="Tai V."/>
            <person name="Koval S.F."/>
            <person name="Razvi H."/>
            <person name="Bjazevic J."/>
            <person name="Burton J.P."/>
        </authorList>
    </citation>
    <scope>NUCLEOTIDE SEQUENCE</scope>
    <source>
        <strain evidence="2">WoOx3</strain>
    </source>
</reference>
<dbReference type="InterPro" id="IPR002060">
    <property type="entry name" value="Squ/phyt_synthse"/>
</dbReference>
<dbReference type="InterPro" id="IPR019845">
    <property type="entry name" value="Squalene/phytoene_synthase_CS"/>
</dbReference>
<dbReference type="Gene3D" id="1.10.600.10">
    <property type="entry name" value="Farnesyl Diphosphate Synthase"/>
    <property type="match status" value="1"/>
</dbReference>
<keyword evidence="1 2" id="KW-0808">Transferase</keyword>
<dbReference type="PANTHER" id="PTHR31480">
    <property type="entry name" value="BIFUNCTIONAL LYCOPENE CYCLASE/PHYTOENE SYNTHASE"/>
    <property type="match status" value="1"/>
</dbReference>
<name>A0A9E9LWR2_9BURK</name>
<dbReference type="RefSeq" id="WP_269309272.1">
    <property type="nucleotide sequence ID" value="NZ_CP098242.1"/>
</dbReference>
<dbReference type="GO" id="GO:0051996">
    <property type="term" value="F:squalene synthase [NAD(P)H] activity"/>
    <property type="evidence" value="ECO:0007669"/>
    <property type="project" value="InterPro"/>
</dbReference>
<dbReference type="NCBIfam" id="TIGR03465">
    <property type="entry name" value="HpnD"/>
    <property type="match status" value="1"/>
</dbReference>